<dbReference type="InterPro" id="IPR029045">
    <property type="entry name" value="ClpP/crotonase-like_dom_sf"/>
</dbReference>
<dbReference type="SUPFAM" id="SSF52096">
    <property type="entry name" value="ClpP/crotonase"/>
    <property type="match status" value="1"/>
</dbReference>
<protein>
    <recommendedName>
        <fullName evidence="5">Enoyl-CoA hydratase</fullName>
    </recommendedName>
</protein>
<evidence type="ECO:0000313" key="3">
    <source>
        <dbReference type="EMBL" id="ARU05982.1"/>
    </source>
</evidence>
<sequence>MACVQMACVQAVWWHGRFQGNGTAPIPHPPSRQGVRAQPGPPSGWVASPPWARASGWPPRLGQPCRGPTCHRMPPTCRVLATLGARRRGRRPQAATAQAAASSHWTSLDMTPSDAPDLVLVERPEPGLAIVTLNRPQALNALSSALRRQLRRAIDTLNADGQARVLILRGAGRAFCAGLDLKELQQRTQSAAAPAADAGGSPAFLGDAPNVAGSIVGFDGPLIGLVQGAAITGGFELALLCDVLLAAPDARFADTHGRVGILPGSGMSQRLSRRIGIARAKEVSLTGNFIDALTAERWGLVNRVVPHDELLAQGLQLARDMLELPDAMLRGYRQLIDDGFAGSQTAGLALEQARARAWHSAHADGVLAGGGMAALQQRARHTP</sequence>
<dbReference type="InterPro" id="IPR001753">
    <property type="entry name" value="Enoyl-CoA_hydra/iso"/>
</dbReference>
<dbReference type="Proteomes" id="UP000196138">
    <property type="component" value="Chromosome"/>
</dbReference>
<dbReference type="Pfam" id="PF00378">
    <property type="entry name" value="ECH_1"/>
    <property type="match status" value="1"/>
</dbReference>
<dbReference type="AlphaFoldDB" id="A0A1Y0ERV3"/>
<proteinExistence type="inferred from homology"/>
<dbReference type="NCBIfam" id="NF004840">
    <property type="entry name" value="PRK06190.1"/>
    <property type="match status" value="1"/>
</dbReference>
<dbReference type="CDD" id="cd06558">
    <property type="entry name" value="crotonase-like"/>
    <property type="match status" value="1"/>
</dbReference>
<evidence type="ECO:0008006" key="5">
    <source>
        <dbReference type="Google" id="ProtNLM"/>
    </source>
</evidence>
<dbReference type="GO" id="GO:0003824">
    <property type="term" value="F:catalytic activity"/>
    <property type="evidence" value="ECO:0007669"/>
    <property type="project" value="UniProtKB-ARBA"/>
</dbReference>
<evidence type="ECO:0000256" key="1">
    <source>
        <dbReference type="ARBA" id="ARBA00005254"/>
    </source>
</evidence>
<feature type="region of interest" description="Disordered" evidence="2">
    <location>
        <begin position="23"/>
        <end position="44"/>
    </location>
</feature>
<evidence type="ECO:0000256" key="2">
    <source>
        <dbReference type="SAM" id="MobiDB-lite"/>
    </source>
</evidence>
<keyword evidence="4" id="KW-1185">Reference proteome</keyword>
<organism evidence="3 4">
    <name type="scientific">Comamonas serinivorans</name>
    <dbReference type="NCBI Taxonomy" id="1082851"/>
    <lineage>
        <taxon>Bacteria</taxon>
        <taxon>Pseudomonadati</taxon>
        <taxon>Pseudomonadota</taxon>
        <taxon>Betaproteobacteria</taxon>
        <taxon>Burkholderiales</taxon>
        <taxon>Comamonadaceae</taxon>
        <taxon>Comamonas</taxon>
    </lineage>
</organism>
<dbReference type="KEGG" id="cser:CCO03_16070"/>
<name>A0A1Y0ERV3_9BURK</name>
<dbReference type="PANTHER" id="PTHR43802:SF1">
    <property type="entry name" value="IP11341P-RELATED"/>
    <property type="match status" value="1"/>
</dbReference>
<accession>A0A1Y0ERV3</accession>
<dbReference type="Gene3D" id="3.90.226.10">
    <property type="entry name" value="2-enoyl-CoA Hydratase, Chain A, domain 1"/>
    <property type="match status" value="1"/>
</dbReference>
<dbReference type="PANTHER" id="PTHR43802">
    <property type="entry name" value="ENOYL-COA HYDRATASE"/>
    <property type="match status" value="1"/>
</dbReference>
<evidence type="ECO:0000313" key="4">
    <source>
        <dbReference type="Proteomes" id="UP000196138"/>
    </source>
</evidence>
<comment type="similarity">
    <text evidence="1">Belongs to the enoyl-CoA hydratase/isomerase family.</text>
</comment>
<reference evidence="3 4" key="1">
    <citation type="submission" date="2017-05" db="EMBL/GenBank/DDBJ databases">
        <authorList>
            <person name="Song R."/>
            <person name="Chenine A.L."/>
            <person name="Ruprecht R.M."/>
        </authorList>
    </citation>
    <scope>NUCLEOTIDE SEQUENCE [LARGE SCALE GENOMIC DNA]</scope>
    <source>
        <strain evidence="3 4">DSM 26136</strain>
    </source>
</reference>
<dbReference type="EMBL" id="CP021455">
    <property type="protein sequence ID" value="ARU05982.1"/>
    <property type="molecule type" value="Genomic_DNA"/>
</dbReference>
<gene>
    <name evidence="3" type="ORF">CCO03_16070</name>
</gene>